<evidence type="ECO:0000256" key="4">
    <source>
        <dbReference type="SAM" id="MobiDB-lite"/>
    </source>
</evidence>
<keyword evidence="2" id="KW-0677">Repeat</keyword>
<dbReference type="SMART" id="SM00667">
    <property type="entry name" value="LisH"/>
    <property type="match status" value="1"/>
</dbReference>
<reference evidence="5 6" key="1">
    <citation type="journal article" date="2023" name="G3 (Bethesda)">
        <title>A haplotype-resolved chromosome-scale genome for Quercus rubra L. provides insights into the genetics of adaptive traits for red oak species.</title>
        <authorList>
            <person name="Kapoor B."/>
            <person name="Jenkins J."/>
            <person name="Schmutz J."/>
            <person name="Zhebentyayeva T."/>
            <person name="Kuelheim C."/>
            <person name="Coggeshall M."/>
            <person name="Heim C."/>
            <person name="Lasky J.R."/>
            <person name="Leites L."/>
            <person name="Islam-Faridi N."/>
            <person name="Romero-Severson J."/>
            <person name="DeLeo V.L."/>
            <person name="Lucas S.M."/>
            <person name="Lazic D."/>
            <person name="Gailing O."/>
            <person name="Carlson J."/>
            <person name="Staton M."/>
        </authorList>
    </citation>
    <scope>NUCLEOTIDE SEQUENCE [LARGE SCALE GENOMIC DNA]</scope>
    <source>
        <strain evidence="5">Pseudo-F2</strain>
    </source>
</reference>
<dbReference type="EMBL" id="JAXUIC010000006">
    <property type="protein sequence ID" value="KAK4585743.1"/>
    <property type="molecule type" value="Genomic_DNA"/>
</dbReference>
<proteinExistence type="predicted"/>
<dbReference type="CDD" id="cd00200">
    <property type="entry name" value="WD40"/>
    <property type="match status" value="1"/>
</dbReference>
<sequence>MQFGLVLEQKTMAQSNWEADKMLDVYIYDYLMKKKLHATAKSFMTEGKVAPDPVAIDAPGGFLFEWWSVFWDIFIARTNDKHSDTAAAYIEGQQVKTKEQQLQMHQLQLMRQAQLQRRDPNHPPLGSPGNAINSEGMLGQSTASALAAKMYEERLKHSNPMDSETSQPLLDARMALLKSTTNHPGQLVQGNSGSVNAALQQIQARTQQTADIKSEVNIGATQRSLPMDPSPMYAQGIMQSKPGIGNSGLNPGVGGLPLKGWPLTGIDQIRPGLGAQVQKPYLQNANQFPLLPQQQLLAQVQAQGNLGSSPIYGDMDPQRFRGLSRGTLNAKDGQPIANDGSIGSPMQSTSSKINMPQIQQSSSQQQQDPLHPQQVQQNNRKRKGPSSSGAANSTGTGNTIGPSPNSQPSTPSTHTPGDGVAMAGNLQNVGSVSKGLMMYGADGAGALASSTNQLDDMDHFGDVGSLDDNVESFLSHDDGDGRDLFGAMKRNPSEHHAETSKGFSFNEVGSMCKSNSKVVCCHFSSDGKLLASAGHDKKVVLWNMETLQTESTPEEHGMIITDVRFRPNSTQLATSSFDTTVRIWDAAKPSYVSQPFTGHASHVMSLDFSPKNNEILCSCDANSEIRFWNINQYSCTRAFKGGSAQVRFQPRIGQLLAAAAEKVVSIFDVETDRQTHSLRGHTTDVHSICWDTNGDYLASASQESVRVWSLASGDCIHELSSSGNMYHSCVFHPSYSTLLVIGGYQSLELWNLAENKCMTIAAHDCVIAALSQSPLTGMVASASHDKSVKIWK</sequence>
<dbReference type="PROSITE" id="PS50082">
    <property type="entry name" value="WD_REPEATS_2"/>
    <property type="match status" value="5"/>
</dbReference>
<name>A0AAN7IL76_QUERU</name>
<dbReference type="Pfam" id="PF08513">
    <property type="entry name" value="LisH"/>
    <property type="match status" value="1"/>
</dbReference>
<accession>A0AAN7IL76</accession>
<evidence type="ECO:0000313" key="6">
    <source>
        <dbReference type="Proteomes" id="UP001324115"/>
    </source>
</evidence>
<organism evidence="5 6">
    <name type="scientific">Quercus rubra</name>
    <name type="common">Northern red oak</name>
    <name type="synonym">Quercus borealis</name>
    <dbReference type="NCBI Taxonomy" id="3512"/>
    <lineage>
        <taxon>Eukaryota</taxon>
        <taxon>Viridiplantae</taxon>
        <taxon>Streptophyta</taxon>
        <taxon>Embryophyta</taxon>
        <taxon>Tracheophyta</taxon>
        <taxon>Spermatophyta</taxon>
        <taxon>Magnoliopsida</taxon>
        <taxon>eudicotyledons</taxon>
        <taxon>Gunneridae</taxon>
        <taxon>Pentapetalae</taxon>
        <taxon>rosids</taxon>
        <taxon>fabids</taxon>
        <taxon>Fagales</taxon>
        <taxon>Fagaceae</taxon>
        <taxon>Quercus</taxon>
    </lineage>
</organism>
<dbReference type="InterPro" id="IPR015943">
    <property type="entry name" value="WD40/YVTN_repeat-like_dom_sf"/>
</dbReference>
<dbReference type="Proteomes" id="UP001324115">
    <property type="component" value="Unassembled WGS sequence"/>
</dbReference>
<dbReference type="PROSITE" id="PS50896">
    <property type="entry name" value="LISH"/>
    <property type="match status" value="1"/>
</dbReference>
<feature type="repeat" description="WD" evidence="3">
    <location>
        <begin position="596"/>
        <end position="638"/>
    </location>
</feature>
<feature type="compositionally biased region" description="Polar residues" evidence="4">
    <location>
        <begin position="344"/>
        <end position="354"/>
    </location>
</feature>
<dbReference type="PROSITE" id="PS50294">
    <property type="entry name" value="WD_REPEATS_REGION"/>
    <property type="match status" value="3"/>
</dbReference>
<feature type="repeat" description="WD" evidence="3">
    <location>
        <begin position="511"/>
        <end position="552"/>
    </location>
</feature>
<feature type="repeat" description="WD" evidence="3">
    <location>
        <begin position="553"/>
        <end position="594"/>
    </location>
</feature>
<dbReference type="Gene3D" id="2.130.10.10">
    <property type="entry name" value="YVTN repeat-like/Quinoprotein amine dehydrogenase"/>
    <property type="match status" value="2"/>
</dbReference>
<dbReference type="SMART" id="SM00320">
    <property type="entry name" value="WD40"/>
    <property type="match status" value="7"/>
</dbReference>
<evidence type="ECO:0000256" key="1">
    <source>
        <dbReference type="ARBA" id="ARBA00022574"/>
    </source>
</evidence>
<dbReference type="PRINTS" id="PR00320">
    <property type="entry name" value="GPROTEINBRPT"/>
</dbReference>
<dbReference type="InterPro" id="IPR036322">
    <property type="entry name" value="WD40_repeat_dom_sf"/>
</dbReference>
<dbReference type="PROSITE" id="PS00678">
    <property type="entry name" value="WD_REPEATS_1"/>
    <property type="match status" value="2"/>
</dbReference>
<dbReference type="InterPro" id="IPR006594">
    <property type="entry name" value="LisH"/>
</dbReference>
<dbReference type="AlphaFoldDB" id="A0AAN7IL76"/>
<feature type="compositionally biased region" description="Low complexity" evidence="4">
    <location>
        <begin position="386"/>
        <end position="416"/>
    </location>
</feature>
<dbReference type="InterPro" id="IPR044716">
    <property type="entry name" value="LEUNIG-like"/>
</dbReference>
<comment type="caution">
    <text evidence="5">The sequence shown here is derived from an EMBL/GenBank/DDBJ whole genome shotgun (WGS) entry which is preliminary data.</text>
</comment>
<dbReference type="InterPro" id="IPR019775">
    <property type="entry name" value="WD40_repeat_CS"/>
</dbReference>
<feature type="region of interest" description="Disordered" evidence="4">
    <location>
        <begin position="308"/>
        <end position="425"/>
    </location>
</feature>
<dbReference type="PANTHER" id="PTHR44376">
    <property type="entry name" value="TRANSCRIPTIONAL REGULATOR OF FILAMENTOUS GROWTH FLO8"/>
    <property type="match status" value="1"/>
</dbReference>
<gene>
    <name evidence="5" type="ORF">RGQ29_023105</name>
</gene>
<dbReference type="PANTHER" id="PTHR44376:SF9">
    <property type="entry name" value="TRANSCRIPTIONAL COREPRESSOR LEUNIG_HOMOLOG"/>
    <property type="match status" value="1"/>
</dbReference>
<dbReference type="InterPro" id="IPR001680">
    <property type="entry name" value="WD40_rpt"/>
</dbReference>
<dbReference type="Pfam" id="PF00400">
    <property type="entry name" value="WD40"/>
    <property type="match status" value="5"/>
</dbReference>
<feature type="repeat" description="WD" evidence="3">
    <location>
        <begin position="760"/>
        <end position="792"/>
    </location>
</feature>
<evidence type="ECO:0000313" key="5">
    <source>
        <dbReference type="EMBL" id="KAK4585743.1"/>
    </source>
</evidence>
<dbReference type="GO" id="GO:0003714">
    <property type="term" value="F:transcription corepressor activity"/>
    <property type="evidence" value="ECO:0007669"/>
    <property type="project" value="InterPro"/>
</dbReference>
<keyword evidence="6" id="KW-1185">Reference proteome</keyword>
<evidence type="ECO:0000256" key="2">
    <source>
        <dbReference type="ARBA" id="ARBA00022737"/>
    </source>
</evidence>
<feature type="repeat" description="WD" evidence="3">
    <location>
        <begin position="678"/>
        <end position="718"/>
    </location>
</feature>
<protein>
    <submittedName>
        <fullName evidence="5">Uncharacterized protein</fullName>
    </submittedName>
</protein>
<feature type="compositionally biased region" description="Low complexity" evidence="4">
    <location>
        <begin position="356"/>
        <end position="377"/>
    </location>
</feature>
<keyword evidence="1 3" id="KW-0853">WD repeat</keyword>
<dbReference type="SUPFAM" id="SSF50978">
    <property type="entry name" value="WD40 repeat-like"/>
    <property type="match status" value="1"/>
</dbReference>
<evidence type="ECO:0000256" key="3">
    <source>
        <dbReference type="PROSITE-ProRule" id="PRU00221"/>
    </source>
</evidence>
<dbReference type="InterPro" id="IPR020472">
    <property type="entry name" value="WD40_PAC1"/>
</dbReference>